<evidence type="ECO:0000313" key="2">
    <source>
        <dbReference type="EMBL" id="CAD7258617.1"/>
    </source>
</evidence>
<dbReference type="PANTHER" id="PTHR43684">
    <property type="match status" value="1"/>
</dbReference>
<feature type="region of interest" description="Disordered" evidence="1">
    <location>
        <begin position="504"/>
        <end position="526"/>
    </location>
</feature>
<feature type="compositionally biased region" description="Polar residues" evidence="1">
    <location>
        <begin position="601"/>
        <end position="610"/>
    </location>
</feature>
<dbReference type="SUPFAM" id="SSF52096">
    <property type="entry name" value="ClpP/crotonase"/>
    <property type="match status" value="1"/>
</dbReference>
<protein>
    <submittedName>
        <fullName evidence="2">Uncharacterized protein</fullName>
    </submittedName>
</protein>
<feature type="compositionally biased region" description="Polar residues" evidence="1">
    <location>
        <begin position="673"/>
        <end position="697"/>
    </location>
</feature>
<feature type="region of interest" description="Disordered" evidence="1">
    <location>
        <begin position="919"/>
        <end position="995"/>
    </location>
</feature>
<feature type="compositionally biased region" description="Polar residues" evidence="1">
    <location>
        <begin position="508"/>
        <end position="526"/>
    </location>
</feature>
<feature type="region of interest" description="Disordered" evidence="1">
    <location>
        <begin position="157"/>
        <end position="186"/>
    </location>
</feature>
<dbReference type="PANTHER" id="PTHR43684:SF11">
    <property type="entry name" value="CHROMO DOMAIN-CONTAINING PROTEIN"/>
    <property type="match status" value="1"/>
</dbReference>
<feature type="region of interest" description="Disordered" evidence="1">
    <location>
        <begin position="595"/>
        <end position="618"/>
    </location>
</feature>
<dbReference type="Pfam" id="PF00378">
    <property type="entry name" value="ECH_1"/>
    <property type="match status" value="1"/>
</dbReference>
<dbReference type="InterPro" id="IPR014748">
    <property type="entry name" value="Enoyl-CoA_hydra_C"/>
</dbReference>
<organism evidence="2">
    <name type="scientific">Timema shepardi</name>
    <name type="common">Walking stick</name>
    <dbReference type="NCBI Taxonomy" id="629360"/>
    <lineage>
        <taxon>Eukaryota</taxon>
        <taxon>Metazoa</taxon>
        <taxon>Ecdysozoa</taxon>
        <taxon>Arthropoda</taxon>
        <taxon>Hexapoda</taxon>
        <taxon>Insecta</taxon>
        <taxon>Pterygota</taxon>
        <taxon>Neoptera</taxon>
        <taxon>Polyneoptera</taxon>
        <taxon>Phasmatodea</taxon>
        <taxon>Timematodea</taxon>
        <taxon>Timematoidea</taxon>
        <taxon>Timematidae</taxon>
        <taxon>Timema</taxon>
    </lineage>
</organism>
<feature type="compositionally biased region" description="Polar residues" evidence="1">
    <location>
        <begin position="748"/>
        <end position="762"/>
    </location>
</feature>
<sequence>MSTSSFVPDTKPLLDNIEESFVCPKQPLTTPVPICATSQAESVVAVPKMPQHLGPHNSGGSDPVVAMPTFAVPPHLMGRNLDNPIADMIGTGRRVQKPRLGVRVPYRNLTSQIVTQDEIAQEIFERNQKKYPMHDVPEGGDMFFAMKLTQRLANRIAPSTPETSPSKSDPQTETDPLAITPNNSGPLSESELLAILDDKDGISDWVPESKVGLLPGGILTETTIIEHIRPPQPLTPFKLDPAVERELALKQLMELPLRAKRKKSEDKQPKSDKPSKKKPRIPKIKNNLGEVVNTGNNVKTLTAQNSSQNSLNVTGVGRLKMATEKGLGIVAKKNIVRTKRTCENMSGSPAKRLQASKKKQPALAGVVALSTSNTAKDSTNIQVKAGHSGVHKSPMPSSKLVNGAKSTETVQAKEKKFHKVTIPSQISVMATKVINLLSSPKRSVAISPAMINDGKSGSVPPPNQSLVDSITLAAQPMDGTTITDIPFVQTAKLAVHPRTYSGKKRINAATNSSTTQLGDPSTSLASGSQLKQVFPKTTVSNVKSAKDGISKGKTMPTEEVSAVAKKRKSRMMREVNRLLQDEGAINFIYEVEHGESKRRSSNGVEKTTANLRRGAVPLKSIRRKRKDLLLKTRLVKNAVMRLGSSNAGFTPLATRPKRLTRPPILMKQDKLSPESSQLNRLSVDSQDSLGSPSSQTHVEPPSPPFFSPRHHLRAEASRIIRRHSSSSTYSSRSGSPQRLSIDKEIPLSPNTASSTFSVTQPEQETRNKLTRKKGVPIFVRKFERVQTYKGKKRKATHPNAVLETTSILGDMSKESPNTKVPVEKVSKSVDQSEGIPTVAGQFVKGSNKTVQSMKNKPQLNGDAAQIEPLKKATTNLGNKRKMVDSVNFKTKTDASVNMKLKAQMAKNFNQGLVKGRSLESKTTVAGTDGASTKPKKETVTSSLEPRVSELVGKLKKKLPESKESSKSSSPNQSRGSKSPTPVIRPLPPPLSPSTSSYCSLVKTLECESQKQQKKKEVEEETGKQRASGRQNAGTFIYREICLRRHSNLVQIILAPVSTKMKNSFNLQVLRELIDALYQLRKDETCRVVLLSSTGSSFCQGVDLAMLLHTNIERRKSTAQELAAALKQFLKSLALFNKPLVAAVNGSVVGLGVTMLPFFDMVIASDKATFSTPYARLGQVPEGAAILTLPHMLGNAVGCSRAHIIAVLLQLSVEEGTSAPSRNQEERRPWSLGRQIHCYLGQDVLLGTSELLFGCRKLTASEALRFGLVTRVLWPDRFQEEVLPLVAGMANQSAQTKSTSSSLLVVVAKEAVDSGTRANSSITASRELMSDATDKSLSIHMISCRISMEATKALLRHSLRSKLDAALDSESALLVQHWCSSECQASFRSFLEQEDVFLQRPRLLEA</sequence>
<dbReference type="InterPro" id="IPR029045">
    <property type="entry name" value="ClpP/crotonase-like_dom_sf"/>
</dbReference>
<dbReference type="InterPro" id="IPR051053">
    <property type="entry name" value="ECH/Chromodomain_protein"/>
</dbReference>
<gene>
    <name evidence="2" type="ORF">TSIB3V08_LOCUS2842</name>
</gene>
<feature type="compositionally biased region" description="Pro residues" evidence="1">
    <location>
        <begin position="982"/>
        <end position="991"/>
    </location>
</feature>
<evidence type="ECO:0000256" key="1">
    <source>
        <dbReference type="SAM" id="MobiDB-lite"/>
    </source>
</evidence>
<feature type="region of interest" description="Disordered" evidence="1">
    <location>
        <begin position="645"/>
        <end position="768"/>
    </location>
</feature>
<feature type="compositionally biased region" description="Polar residues" evidence="1">
    <location>
        <begin position="160"/>
        <end position="186"/>
    </location>
</feature>
<feature type="region of interest" description="Disordered" evidence="1">
    <location>
        <begin position="254"/>
        <end position="285"/>
    </location>
</feature>
<dbReference type="Gene3D" id="3.90.226.10">
    <property type="entry name" value="2-enoyl-CoA Hydratase, Chain A, domain 1"/>
    <property type="match status" value="2"/>
</dbReference>
<dbReference type="EMBL" id="OC000903">
    <property type="protein sequence ID" value="CAD7258617.1"/>
    <property type="molecule type" value="Genomic_DNA"/>
</dbReference>
<dbReference type="CDD" id="cd06558">
    <property type="entry name" value="crotonase-like"/>
    <property type="match status" value="1"/>
</dbReference>
<accession>A0A7R9AQW4</accession>
<feature type="compositionally biased region" description="Basic and acidic residues" evidence="1">
    <location>
        <begin position="263"/>
        <end position="274"/>
    </location>
</feature>
<feature type="compositionally biased region" description="Low complexity" evidence="1">
    <location>
        <begin position="725"/>
        <end position="735"/>
    </location>
</feature>
<dbReference type="Gene3D" id="1.10.12.10">
    <property type="entry name" value="Lyase 2-enoyl-coa Hydratase, Chain A, domain 2"/>
    <property type="match status" value="1"/>
</dbReference>
<dbReference type="InterPro" id="IPR001753">
    <property type="entry name" value="Enoyl-CoA_hydra/iso"/>
</dbReference>
<feature type="region of interest" description="Disordered" evidence="1">
    <location>
        <begin position="1009"/>
        <end position="1028"/>
    </location>
</feature>
<proteinExistence type="predicted"/>
<feature type="compositionally biased region" description="Basic and acidic residues" evidence="1">
    <location>
        <begin position="1009"/>
        <end position="1023"/>
    </location>
</feature>
<reference evidence="2" key="1">
    <citation type="submission" date="2020-11" db="EMBL/GenBank/DDBJ databases">
        <authorList>
            <person name="Tran Van P."/>
        </authorList>
    </citation>
    <scope>NUCLEOTIDE SEQUENCE</scope>
</reference>
<name>A0A7R9AQW4_TIMSH</name>